<evidence type="ECO:0000256" key="5">
    <source>
        <dbReference type="SAM" id="MobiDB-lite"/>
    </source>
</evidence>
<dbReference type="GO" id="GO:0045892">
    <property type="term" value="P:negative regulation of DNA-templated transcription"/>
    <property type="evidence" value="ECO:0007669"/>
    <property type="project" value="InterPro"/>
</dbReference>
<dbReference type="PRINTS" id="PR00455">
    <property type="entry name" value="HTHTETR"/>
</dbReference>
<dbReference type="GO" id="GO:0000976">
    <property type="term" value="F:transcription cis-regulatory region binding"/>
    <property type="evidence" value="ECO:0007669"/>
    <property type="project" value="TreeGrafter"/>
</dbReference>
<keyword evidence="3" id="KW-0804">Transcription</keyword>
<dbReference type="SUPFAM" id="SSF48498">
    <property type="entry name" value="Tetracyclin repressor-like, C-terminal domain"/>
    <property type="match status" value="1"/>
</dbReference>
<dbReference type="SUPFAM" id="SSF46689">
    <property type="entry name" value="Homeodomain-like"/>
    <property type="match status" value="1"/>
</dbReference>
<dbReference type="InterPro" id="IPR009057">
    <property type="entry name" value="Homeodomain-like_sf"/>
</dbReference>
<reference evidence="8" key="1">
    <citation type="submission" date="2016-10" db="EMBL/GenBank/DDBJ databases">
        <authorList>
            <person name="Varghese N."/>
            <person name="Submissions S."/>
        </authorList>
    </citation>
    <scope>NUCLEOTIDE SEQUENCE [LARGE SCALE GENOMIC DNA]</scope>
    <source>
        <strain evidence="8">DSM 43161</strain>
    </source>
</reference>
<gene>
    <name evidence="7" type="ORF">SAMN05660359_04626</name>
</gene>
<dbReference type="PROSITE" id="PS50977">
    <property type="entry name" value="HTH_TETR_2"/>
    <property type="match status" value="1"/>
</dbReference>
<evidence type="ECO:0000256" key="2">
    <source>
        <dbReference type="ARBA" id="ARBA00023125"/>
    </source>
</evidence>
<dbReference type="InterPro" id="IPR004111">
    <property type="entry name" value="Repressor_TetR_C"/>
</dbReference>
<accession>A0A1I5IIP9</accession>
<evidence type="ECO:0000256" key="4">
    <source>
        <dbReference type="PROSITE-ProRule" id="PRU00335"/>
    </source>
</evidence>
<sequence>MSVPGVPRRRGPRRALTDDEILDAALELLDEGGPDAASVRGIAARVGVAPNAVYTYFPDKAAVIKGLAERLLGGVDHDVFADRERPWRERVEALALELRAHLTAHPGAVPLMIGGPMDGPHALALNERLLQLLADAGLDATEAAQASYLLIVYVFGSIALEVADVHQAGPLPPEPERVAARRAAFAAIPTDGFPRSAEAAASMAGYVSTEQYLWGLRRILDGIAARVAMADVVTEGGAGPEELQSAEPWDRLGPPGARSA</sequence>
<dbReference type="AlphaFoldDB" id="A0A1I5IIP9"/>
<feature type="region of interest" description="Disordered" evidence="5">
    <location>
        <begin position="237"/>
        <end position="260"/>
    </location>
</feature>
<evidence type="ECO:0000259" key="6">
    <source>
        <dbReference type="PROSITE" id="PS50977"/>
    </source>
</evidence>
<feature type="DNA-binding region" description="H-T-H motif" evidence="4">
    <location>
        <begin position="38"/>
        <end position="57"/>
    </location>
</feature>
<dbReference type="EMBL" id="FOWE01000015">
    <property type="protein sequence ID" value="SFO60284.1"/>
    <property type="molecule type" value="Genomic_DNA"/>
</dbReference>
<dbReference type="RefSeq" id="WP_083427639.1">
    <property type="nucleotide sequence ID" value="NZ_FOWE01000015.1"/>
</dbReference>
<dbReference type="PANTHER" id="PTHR30055:SF151">
    <property type="entry name" value="TRANSCRIPTIONAL REGULATORY PROTEIN"/>
    <property type="match status" value="1"/>
</dbReference>
<dbReference type="PANTHER" id="PTHR30055">
    <property type="entry name" value="HTH-TYPE TRANSCRIPTIONAL REGULATOR RUTR"/>
    <property type="match status" value="1"/>
</dbReference>
<protein>
    <submittedName>
        <fullName evidence="7">Transcriptional regulator, TetR family</fullName>
    </submittedName>
</protein>
<dbReference type="InterPro" id="IPR050109">
    <property type="entry name" value="HTH-type_TetR-like_transc_reg"/>
</dbReference>
<feature type="domain" description="HTH tetR-type" evidence="6">
    <location>
        <begin position="15"/>
        <end position="75"/>
    </location>
</feature>
<dbReference type="InterPro" id="IPR036271">
    <property type="entry name" value="Tet_transcr_reg_TetR-rel_C_sf"/>
</dbReference>
<dbReference type="GO" id="GO:0003700">
    <property type="term" value="F:DNA-binding transcription factor activity"/>
    <property type="evidence" value="ECO:0007669"/>
    <property type="project" value="TreeGrafter"/>
</dbReference>
<dbReference type="OrthoDB" id="5242390at2"/>
<organism evidence="7 8">
    <name type="scientific">Geodermatophilus obscurus</name>
    <dbReference type="NCBI Taxonomy" id="1861"/>
    <lineage>
        <taxon>Bacteria</taxon>
        <taxon>Bacillati</taxon>
        <taxon>Actinomycetota</taxon>
        <taxon>Actinomycetes</taxon>
        <taxon>Geodermatophilales</taxon>
        <taxon>Geodermatophilaceae</taxon>
        <taxon>Geodermatophilus</taxon>
    </lineage>
</organism>
<evidence type="ECO:0000313" key="7">
    <source>
        <dbReference type="EMBL" id="SFO60284.1"/>
    </source>
</evidence>
<evidence type="ECO:0000256" key="3">
    <source>
        <dbReference type="ARBA" id="ARBA00023163"/>
    </source>
</evidence>
<keyword evidence="8" id="KW-1185">Reference proteome</keyword>
<dbReference type="Gene3D" id="1.10.357.10">
    <property type="entry name" value="Tetracycline Repressor, domain 2"/>
    <property type="match status" value="1"/>
</dbReference>
<evidence type="ECO:0000256" key="1">
    <source>
        <dbReference type="ARBA" id="ARBA00023015"/>
    </source>
</evidence>
<dbReference type="Pfam" id="PF00440">
    <property type="entry name" value="TetR_N"/>
    <property type="match status" value="1"/>
</dbReference>
<dbReference type="Pfam" id="PF02909">
    <property type="entry name" value="TetR_C_1"/>
    <property type="match status" value="1"/>
</dbReference>
<dbReference type="InterPro" id="IPR001647">
    <property type="entry name" value="HTH_TetR"/>
</dbReference>
<evidence type="ECO:0000313" key="8">
    <source>
        <dbReference type="Proteomes" id="UP000183642"/>
    </source>
</evidence>
<dbReference type="Gene3D" id="1.10.10.60">
    <property type="entry name" value="Homeodomain-like"/>
    <property type="match status" value="1"/>
</dbReference>
<proteinExistence type="predicted"/>
<dbReference type="Proteomes" id="UP000183642">
    <property type="component" value="Unassembled WGS sequence"/>
</dbReference>
<keyword evidence="2 4" id="KW-0238">DNA-binding</keyword>
<keyword evidence="1" id="KW-0805">Transcription regulation</keyword>
<name>A0A1I5IIP9_9ACTN</name>